<sequence length="112" mass="12489">MPTTKDAPILSEPIVLEWHDPRTVSGEPAAAAEAGVRQLLEIARLMAMATGVAETMLRNAVMSEGLEWNIDNNPMDWWNQSWQKSRLDSAAADLEELRAWALKVVMVWSDGQ</sequence>
<evidence type="ECO:0000313" key="2">
    <source>
        <dbReference type="EMBL" id="CAB4199037.1"/>
    </source>
</evidence>
<gene>
    <name evidence="1" type="ORF">UFOVP1084_4</name>
    <name evidence="2" type="ORF">UFOVP1328_12</name>
    <name evidence="3" type="ORF">UFOVP1532_43</name>
</gene>
<dbReference type="EMBL" id="LR798385">
    <property type="protein sequence ID" value="CAB5228410.1"/>
    <property type="molecule type" value="Genomic_DNA"/>
</dbReference>
<evidence type="ECO:0000313" key="3">
    <source>
        <dbReference type="EMBL" id="CAB5228410.1"/>
    </source>
</evidence>
<proteinExistence type="predicted"/>
<dbReference type="EMBL" id="LR797042">
    <property type="protein sequence ID" value="CAB4182521.1"/>
    <property type="molecule type" value="Genomic_DNA"/>
</dbReference>
<organism evidence="1">
    <name type="scientific">uncultured Caudovirales phage</name>
    <dbReference type="NCBI Taxonomy" id="2100421"/>
    <lineage>
        <taxon>Viruses</taxon>
        <taxon>Duplodnaviria</taxon>
        <taxon>Heunggongvirae</taxon>
        <taxon>Uroviricota</taxon>
        <taxon>Caudoviricetes</taxon>
        <taxon>Peduoviridae</taxon>
        <taxon>Maltschvirus</taxon>
        <taxon>Maltschvirus maltsch</taxon>
    </lineage>
</organism>
<reference evidence="1" key="1">
    <citation type="submission" date="2020-05" db="EMBL/GenBank/DDBJ databases">
        <authorList>
            <person name="Chiriac C."/>
            <person name="Salcher M."/>
            <person name="Ghai R."/>
            <person name="Kavagutti S V."/>
        </authorList>
    </citation>
    <scope>NUCLEOTIDE SEQUENCE</scope>
</reference>
<accession>A0A6J5QLZ3</accession>
<name>A0A6J5QLZ3_9CAUD</name>
<protein>
    <submittedName>
        <fullName evidence="1">Uncharacterized protein</fullName>
    </submittedName>
</protein>
<dbReference type="EMBL" id="LR797278">
    <property type="protein sequence ID" value="CAB4199037.1"/>
    <property type="molecule type" value="Genomic_DNA"/>
</dbReference>
<evidence type="ECO:0000313" key="1">
    <source>
        <dbReference type="EMBL" id="CAB4182521.1"/>
    </source>
</evidence>